<evidence type="ECO:0000256" key="1">
    <source>
        <dbReference type="SAM" id="MobiDB-lite"/>
    </source>
</evidence>
<accession>A0A8S3WTU1</accession>
<proteinExistence type="predicted"/>
<dbReference type="Proteomes" id="UP000691718">
    <property type="component" value="Unassembled WGS sequence"/>
</dbReference>
<comment type="caution">
    <text evidence="2">The sequence shown here is derived from an EMBL/GenBank/DDBJ whole genome shotgun (WGS) entry which is preliminary data.</text>
</comment>
<evidence type="ECO:0000313" key="3">
    <source>
        <dbReference type="Proteomes" id="UP000691718"/>
    </source>
</evidence>
<feature type="compositionally biased region" description="Polar residues" evidence="1">
    <location>
        <begin position="46"/>
        <end position="57"/>
    </location>
</feature>
<feature type="region of interest" description="Disordered" evidence="1">
    <location>
        <begin position="1"/>
        <end position="79"/>
    </location>
</feature>
<gene>
    <name evidence="2" type="ORF">PAPOLLO_LOCUS10110</name>
</gene>
<reference evidence="2" key="1">
    <citation type="submission" date="2021-04" db="EMBL/GenBank/DDBJ databases">
        <authorList>
            <person name="Tunstrom K."/>
        </authorList>
    </citation>
    <scope>NUCLEOTIDE SEQUENCE</scope>
</reference>
<evidence type="ECO:0000313" key="2">
    <source>
        <dbReference type="EMBL" id="CAG4980717.1"/>
    </source>
</evidence>
<dbReference type="EMBL" id="CAJQZP010000714">
    <property type="protein sequence ID" value="CAG4980717.1"/>
    <property type="molecule type" value="Genomic_DNA"/>
</dbReference>
<protein>
    <submittedName>
        <fullName evidence="2">(apollo) hypothetical protein</fullName>
    </submittedName>
</protein>
<name>A0A8S3WTU1_PARAO</name>
<feature type="compositionally biased region" description="Low complexity" evidence="1">
    <location>
        <begin position="26"/>
        <end position="45"/>
    </location>
</feature>
<sequence length="79" mass="8275">MKKRLTICPIATKSAFDDNNANKPGSIGQSQQQTTDTTPSTSEVSQQMAGTLLTSPSPAMAAGSDLREASRTFAQSGKK</sequence>
<dbReference type="AlphaFoldDB" id="A0A8S3WTU1"/>
<keyword evidence="3" id="KW-1185">Reference proteome</keyword>
<organism evidence="2 3">
    <name type="scientific">Parnassius apollo</name>
    <name type="common">Apollo butterfly</name>
    <name type="synonym">Papilio apollo</name>
    <dbReference type="NCBI Taxonomy" id="110799"/>
    <lineage>
        <taxon>Eukaryota</taxon>
        <taxon>Metazoa</taxon>
        <taxon>Ecdysozoa</taxon>
        <taxon>Arthropoda</taxon>
        <taxon>Hexapoda</taxon>
        <taxon>Insecta</taxon>
        <taxon>Pterygota</taxon>
        <taxon>Neoptera</taxon>
        <taxon>Endopterygota</taxon>
        <taxon>Lepidoptera</taxon>
        <taxon>Glossata</taxon>
        <taxon>Ditrysia</taxon>
        <taxon>Papilionoidea</taxon>
        <taxon>Papilionidae</taxon>
        <taxon>Parnassiinae</taxon>
        <taxon>Parnassini</taxon>
        <taxon>Parnassius</taxon>
        <taxon>Parnassius</taxon>
    </lineage>
</organism>